<protein>
    <submittedName>
        <fullName evidence="2">Uncharacterized protein</fullName>
    </submittedName>
</protein>
<comment type="caution">
    <text evidence="2">The sequence shown here is derived from an EMBL/GenBank/DDBJ whole genome shotgun (WGS) entry which is preliminary data.</text>
</comment>
<feature type="region of interest" description="Disordered" evidence="1">
    <location>
        <begin position="1"/>
        <end position="43"/>
    </location>
</feature>
<evidence type="ECO:0000313" key="2">
    <source>
        <dbReference type="EMBL" id="VIO72984.1"/>
    </source>
</evidence>
<accession>A0A508TFD0</accession>
<evidence type="ECO:0000313" key="3">
    <source>
        <dbReference type="Proteomes" id="UP000328092"/>
    </source>
</evidence>
<reference evidence="2" key="1">
    <citation type="submission" date="2019-02" db="EMBL/GenBank/DDBJ databases">
        <authorList>
            <person name="Pothier F.J."/>
        </authorList>
    </citation>
    <scope>NUCLEOTIDE SEQUENCE</scope>
    <source>
        <strain evidence="2">CI-1B</strain>
    </source>
</reference>
<dbReference type="EMBL" id="CAADFC020000016">
    <property type="protein sequence ID" value="VIO72984.1"/>
    <property type="molecule type" value="Genomic_DNA"/>
</dbReference>
<gene>
    <name evidence="2" type="ORF">CI1B_46330</name>
</gene>
<dbReference type="Proteomes" id="UP000328092">
    <property type="component" value="Unassembled WGS sequence"/>
</dbReference>
<proteinExistence type="predicted"/>
<sequence length="78" mass="8332">MDALGESIGNEKAANASKSARKLRKAASGQKEMLMPIAGKKPAKEVAARKPAATPQRKSAWVVLLNFADINAAWHFVS</sequence>
<organism evidence="2 3">
    <name type="scientific">Bradyrhizobium ivorense</name>
    <dbReference type="NCBI Taxonomy" id="2511166"/>
    <lineage>
        <taxon>Bacteria</taxon>
        <taxon>Pseudomonadati</taxon>
        <taxon>Pseudomonadota</taxon>
        <taxon>Alphaproteobacteria</taxon>
        <taxon>Hyphomicrobiales</taxon>
        <taxon>Nitrobacteraceae</taxon>
        <taxon>Bradyrhizobium</taxon>
    </lineage>
</organism>
<dbReference type="AlphaFoldDB" id="A0A508TFD0"/>
<name>A0A508TFD0_9BRAD</name>
<evidence type="ECO:0000256" key="1">
    <source>
        <dbReference type="SAM" id="MobiDB-lite"/>
    </source>
</evidence>
<keyword evidence="3" id="KW-1185">Reference proteome</keyword>